<reference evidence="1 2" key="1">
    <citation type="submission" date="2024-01" db="EMBL/GenBank/DDBJ databases">
        <title>Genomic insights into the taxonomy and metabolism of the cyanobacterium Pannus brasiliensis CCIBt3594.</title>
        <authorList>
            <person name="Machado M."/>
            <person name="Botero N.B."/>
            <person name="Andreote A.P.D."/>
            <person name="Feitosa A.M.T."/>
            <person name="Popin R."/>
            <person name="Sivonen K."/>
            <person name="Fiore M.F."/>
        </authorList>
    </citation>
    <scope>NUCLEOTIDE SEQUENCE [LARGE SCALE GENOMIC DNA]</scope>
    <source>
        <strain evidence="1 2">CCIBt3594</strain>
    </source>
</reference>
<dbReference type="RefSeq" id="WP_332863752.1">
    <property type="nucleotide sequence ID" value="NZ_JBAFSM010000005.1"/>
</dbReference>
<keyword evidence="2" id="KW-1185">Reference proteome</keyword>
<accession>A0AAW9QSK3</accession>
<dbReference type="EMBL" id="JBAFSM010000005">
    <property type="protein sequence ID" value="MEG3436298.1"/>
    <property type="molecule type" value="Genomic_DNA"/>
</dbReference>
<comment type="caution">
    <text evidence="1">The sequence shown here is derived from an EMBL/GenBank/DDBJ whole genome shotgun (WGS) entry which is preliminary data.</text>
</comment>
<name>A0AAW9QSK3_9CHRO</name>
<proteinExistence type="predicted"/>
<sequence>MVQHIFRPGIGEVRGFRGSIARSVDKTLFSGADRESPPRHFEIGDGALIIPPETGIVEEKVVNAPVGDRFR</sequence>
<dbReference type="Proteomes" id="UP001328733">
    <property type="component" value="Unassembled WGS sequence"/>
</dbReference>
<evidence type="ECO:0000313" key="2">
    <source>
        <dbReference type="Proteomes" id="UP001328733"/>
    </source>
</evidence>
<gene>
    <name evidence="1" type="ORF">V0288_04130</name>
</gene>
<dbReference type="AlphaFoldDB" id="A0AAW9QSK3"/>
<protein>
    <submittedName>
        <fullName evidence="1">Uncharacterized protein</fullName>
    </submittedName>
</protein>
<organism evidence="1 2">
    <name type="scientific">Pannus brasiliensis CCIBt3594</name>
    <dbReference type="NCBI Taxonomy" id="1427578"/>
    <lineage>
        <taxon>Bacteria</taxon>
        <taxon>Bacillati</taxon>
        <taxon>Cyanobacteriota</taxon>
        <taxon>Cyanophyceae</taxon>
        <taxon>Oscillatoriophycideae</taxon>
        <taxon>Chroococcales</taxon>
        <taxon>Microcystaceae</taxon>
        <taxon>Pannus</taxon>
    </lineage>
</organism>
<evidence type="ECO:0000313" key="1">
    <source>
        <dbReference type="EMBL" id="MEG3436298.1"/>
    </source>
</evidence>